<keyword evidence="2" id="KW-0805">Transcription regulation</keyword>
<dbReference type="PANTHER" id="PTHR30055:SF151">
    <property type="entry name" value="TRANSCRIPTIONAL REGULATORY PROTEIN"/>
    <property type="match status" value="1"/>
</dbReference>
<dbReference type="InterPro" id="IPR001647">
    <property type="entry name" value="HTH_TetR"/>
</dbReference>
<organism evidence="8 9">
    <name type="scientific">Nesterenkonia lutea</name>
    <dbReference type="NCBI Taxonomy" id="272919"/>
    <lineage>
        <taxon>Bacteria</taxon>
        <taxon>Bacillati</taxon>
        <taxon>Actinomycetota</taxon>
        <taxon>Actinomycetes</taxon>
        <taxon>Micrococcales</taxon>
        <taxon>Micrococcaceae</taxon>
        <taxon>Nesterenkonia</taxon>
    </lineage>
</organism>
<dbReference type="InterPro" id="IPR003012">
    <property type="entry name" value="Tet_transcr_reg_TetR"/>
</dbReference>
<dbReference type="InterPro" id="IPR009057">
    <property type="entry name" value="Homeodomain-like_sf"/>
</dbReference>
<evidence type="ECO:0000256" key="1">
    <source>
        <dbReference type="ARBA" id="ARBA00022491"/>
    </source>
</evidence>
<sequence>MDASPSSDAGDEVAGETAEADHVFARPVKPGRVTTDLSQAAIVQACIKLLDEQGSNALTMRKVAGKLGVHATSLYWYVKRREDLIDLSLDEILRTAVERSATPGSWREEISETATQMHNALASHPWAPGFAATRPLLGPNALEIFRRIVTSLASTGAPAETQTQAAATISDFILGSATAAASAHAAGLDTPTSPLAQLVTRQAARAGSPLPGATHWEPSFDFGIDVLLDGLALRLEIA</sequence>
<gene>
    <name evidence="8" type="ORF">H4W27_002504</name>
</gene>
<name>A0ABR9JHS9_9MICC</name>
<dbReference type="Pfam" id="PF00440">
    <property type="entry name" value="TetR_N"/>
    <property type="match status" value="1"/>
</dbReference>
<comment type="caution">
    <text evidence="8">The sequence shown here is derived from an EMBL/GenBank/DDBJ whole genome shotgun (WGS) entry which is preliminary data.</text>
</comment>
<dbReference type="Pfam" id="PF02909">
    <property type="entry name" value="TetR_C_1"/>
    <property type="match status" value="1"/>
</dbReference>
<dbReference type="InterPro" id="IPR050109">
    <property type="entry name" value="HTH-type_TetR-like_transc_reg"/>
</dbReference>
<evidence type="ECO:0000256" key="3">
    <source>
        <dbReference type="ARBA" id="ARBA00023125"/>
    </source>
</evidence>
<dbReference type="Proteomes" id="UP000643525">
    <property type="component" value="Unassembled WGS sequence"/>
</dbReference>
<dbReference type="InterPro" id="IPR036271">
    <property type="entry name" value="Tet_transcr_reg_TetR-rel_C_sf"/>
</dbReference>
<feature type="region of interest" description="Disordered" evidence="6">
    <location>
        <begin position="1"/>
        <end position="21"/>
    </location>
</feature>
<dbReference type="PROSITE" id="PS50977">
    <property type="entry name" value="HTH_TETR_2"/>
    <property type="match status" value="1"/>
</dbReference>
<feature type="DNA-binding region" description="H-T-H motif" evidence="5">
    <location>
        <begin position="59"/>
        <end position="78"/>
    </location>
</feature>
<proteinExistence type="predicted"/>
<evidence type="ECO:0000313" key="9">
    <source>
        <dbReference type="Proteomes" id="UP000643525"/>
    </source>
</evidence>
<keyword evidence="1" id="KW-0678">Repressor</keyword>
<dbReference type="Gene3D" id="1.10.10.60">
    <property type="entry name" value="Homeodomain-like"/>
    <property type="match status" value="1"/>
</dbReference>
<evidence type="ECO:0000259" key="7">
    <source>
        <dbReference type="PROSITE" id="PS50977"/>
    </source>
</evidence>
<keyword evidence="4" id="KW-0804">Transcription</keyword>
<protein>
    <submittedName>
        <fullName evidence="8">AcrR family transcriptional regulator</fullName>
    </submittedName>
</protein>
<evidence type="ECO:0000256" key="5">
    <source>
        <dbReference type="PROSITE-ProRule" id="PRU00335"/>
    </source>
</evidence>
<dbReference type="RefSeq" id="WP_192596257.1">
    <property type="nucleotide sequence ID" value="NZ_BAAALJ010000026.1"/>
</dbReference>
<evidence type="ECO:0000256" key="6">
    <source>
        <dbReference type="SAM" id="MobiDB-lite"/>
    </source>
</evidence>
<reference evidence="8 9" key="1">
    <citation type="submission" date="2020-10" db="EMBL/GenBank/DDBJ databases">
        <title>Sequencing the genomes of 1000 actinobacteria strains.</title>
        <authorList>
            <person name="Klenk H.-P."/>
        </authorList>
    </citation>
    <scope>NUCLEOTIDE SEQUENCE [LARGE SCALE GENOMIC DNA]</scope>
    <source>
        <strain evidence="8 9">DSM 15666</strain>
    </source>
</reference>
<keyword evidence="3 5" id="KW-0238">DNA-binding</keyword>
<dbReference type="SUPFAM" id="SSF46689">
    <property type="entry name" value="Homeodomain-like"/>
    <property type="match status" value="1"/>
</dbReference>
<feature type="domain" description="HTH tetR-type" evidence="7">
    <location>
        <begin position="36"/>
        <end position="96"/>
    </location>
</feature>
<dbReference type="SUPFAM" id="SSF48498">
    <property type="entry name" value="Tetracyclin repressor-like, C-terminal domain"/>
    <property type="match status" value="1"/>
</dbReference>
<keyword evidence="9" id="KW-1185">Reference proteome</keyword>
<accession>A0ABR9JHS9</accession>
<dbReference type="PRINTS" id="PR00400">
    <property type="entry name" value="TETREPRESSOR"/>
</dbReference>
<evidence type="ECO:0000256" key="2">
    <source>
        <dbReference type="ARBA" id="ARBA00023015"/>
    </source>
</evidence>
<dbReference type="PANTHER" id="PTHR30055">
    <property type="entry name" value="HTH-TYPE TRANSCRIPTIONAL REGULATOR RUTR"/>
    <property type="match status" value="1"/>
</dbReference>
<dbReference type="Gene3D" id="1.10.357.10">
    <property type="entry name" value="Tetracycline Repressor, domain 2"/>
    <property type="match status" value="1"/>
</dbReference>
<evidence type="ECO:0000313" key="8">
    <source>
        <dbReference type="EMBL" id="MBE1525386.1"/>
    </source>
</evidence>
<evidence type="ECO:0000256" key="4">
    <source>
        <dbReference type="ARBA" id="ARBA00023163"/>
    </source>
</evidence>
<dbReference type="EMBL" id="JADBED010000001">
    <property type="protein sequence ID" value="MBE1525386.1"/>
    <property type="molecule type" value="Genomic_DNA"/>
</dbReference>
<dbReference type="InterPro" id="IPR004111">
    <property type="entry name" value="Repressor_TetR_C"/>
</dbReference>